<organism evidence="3 4">
    <name type="scientific">Enterobacter wuhouensis</name>
    <dbReference type="NCBI Taxonomy" id="2529381"/>
    <lineage>
        <taxon>Bacteria</taxon>
        <taxon>Pseudomonadati</taxon>
        <taxon>Pseudomonadota</taxon>
        <taxon>Gammaproteobacteria</taxon>
        <taxon>Enterobacterales</taxon>
        <taxon>Enterobacteriaceae</taxon>
        <taxon>Enterobacter</taxon>
    </lineage>
</organism>
<dbReference type="InterPro" id="IPR000792">
    <property type="entry name" value="Tscrpt_reg_LuxR_C"/>
</dbReference>
<evidence type="ECO:0000313" key="3">
    <source>
        <dbReference type="EMBL" id="TCB92988.1"/>
    </source>
</evidence>
<evidence type="ECO:0000256" key="1">
    <source>
        <dbReference type="ARBA" id="ARBA00023125"/>
    </source>
</evidence>
<proteinExistence type="predicted"/>
<dbReference type="RefSeq" id="WP_131633531.1">
    <property type="nucleotide sequence ID" value="NZ_SJOO01000003.1"/>
</dbReference>
<dbReference type="Gene3D" id="1.10.10.10">
    <property type="entry name" value="Winged helix-like DNA-binding domain superfamily/Winged helix DNA-binding domain"/>
    <property type="match status" value="1"/>
</dbReference>
<gene>
    <name evidence="3" type="ORF">E0L20_08195</name>
</gene>
<protein>
    <submittedName>
        <fullName evidence="3">Response regulator transcription factor</fullName>
    </submittedName>
</protein>
<dbReference type="SUPFAM" id="SSF46894">
    <property type="entry name" value="C-terminal effector domain of the bipartite response regulators"/>
    <property type="match status" value="1"/>
</dbReference>
<dbReference type="EMBL" id="SJOO01000003">
    <property type="protein sequence ID" value="TCB92988.1"/>
    <property type="molecule type" value="Genomic_DNA"/>
</dbReference>
<comment type="caution">
    <text evidence="3">The sequence shown here is derived from an EMBL/GenBank/DDBJ whole genome shotgun (WGS) entry which is preliminary data.</text>
</comment>
<dbReference type="GO" id="GO:0006355">
    <property type="term" value="P:regulation of DNA-templated transcription"/>
    <property type="evidence" value="ECO:0007669"/>
    <property type="project" value="InterPro"/>
</dbReference>
<dbReference type="Proteomes" id="UP000291424">
    <property type="component" value="Unassembled WGS sequence"/>
</dbReference>
<reference evidence="3 4" key="1">
    <citation type="submission" date="2019-02" db="EMBL/GenBank/DDBJ databases">
        <title>The draft genome of Enterobacter spp. strains.</title>
        <authorList>
            <person name="Wang C."/>
            <person name="Feng Y."/>
            <person name="Zong Z."/>
        </authorList>
    </citation>
    <scope>NUCLEOTIDE SEQUENCE [LARGE SCALE GENOMIC DNA]</scope>
    <source>
        <strain evidence="3 4">WCHEW120002</strain>
    </source>
</reference>
<dbReference type="InterPro" id="IPR016032">
    <property type="entry name" value="Sig_transdc_resp-reg_C-effctor"/>
</dbReference>
<feature type="domain" description="HTH luxR-type" evidence="2">
    <location>
        <begin position="134"/>
        <end position="182"/>
    </location>
</feature>
<dbReference type="OrthoDB" id="6631637at2"/>
<accession>A0A4R0GCC8</accession>
<name>A0A4R0GCC8_9ENTR</name>
<dbReference type="Pfam" id="PF00196">
    <property type="entry name" value="GerE"/>
    <property type="match status" value="1"/>
</dbReference>
<dbReference type="InterPro" id="IPR036388">
    <property type="entry name" value="WH-like_DNA-bd_sf"/>
</dbReference>
<keyword evidence="1" id="KW-0238">DNA-binding</keyword>
<sequence length="200" mass="21909">MEGISSGVRVILFEPRALIRTGVCSFLKQSNCTVIPCSSIEHLSEQLYALTDEKIILLAGAGGLGNMLPGLIRIIHSSRKMPLTSVVYTPGKEALLAKMFIAAGADSCLREDALESQLMTEITAPNAAQPRGEQFSPAELSIVLDYAAGMQTRDIAKRRKCSYKTVFTFKRNARLRMDLGSHAGWTNLMSHLSQLTSLYE</sequence>
<evidence type="ECO:0000313" key="4">
    <source>
        <dbReference type="Proteomes" id="UP000291424"/>
    </source>
</evidence>
<dbReference type="AlphaFoldDB" id="A0A4R0GCC8"/>
<dbReference type="GO" id="GO:0003677">
    <property type="term" value="F:DNA binding"/>
    <property type="evidence" value="ECO:0007669"/>
    <property type="project" value="UniProtKB-KW"/>
</dbReference>
<evidence type="ECO:0000259" key="2">
    <source>
        <dbReference type="Pfam" id="PF00196"/>
    </source>
</evidence>